<name>A0ABN3TTN6_9ACTN</name>
<reference evidence="1 2" key="1">
    <citation type="journal article" date="2019" name="Int. J. Syst. Evol. Microbiol.">
        <title>The Global Catalogue of Microorganisms (GCM) 10K type strain sequencing project: providing services to taxonomists for standard genome sequencing and annotation.</title>
        <authorList>
            <consortium name="The Broad Institute Genomics Platform"/>
            <consortium name="The Broad Institute Genome Sequencing Center for Infectious Disease"/>
            <person name="Wu L."/>
            <person name="Ma J."/>
        </authorList>
    </citation>
    <scope>NUCLEOTIDE SEQUENCE [LARGE SCALE GENOMIC DNA]</scope>
    <source>
        <strain evidence="1 2">JCM 4542</strain>
    </source>
</reference>
<comment type="caution">
    <text evidence="1">The sequence shown here is derived from an EMBL/GenBank/DDBJ whole genome shotgun (WGS) entry which is preliminary data.</text>
</comment>
<dbReference type="Proteomes" id="UP001500886">
    <property type="component" value="Unassembled WGS sequence"/>
</dbReference>
<keyword evidence="2" id="KW-1185">Reference proteome</keyword>
<dbReference type="SUPFAM" id="SSF55781">
    <property type="entry name" value="GAF domain-like"/>
    <property type="match status" value="1"/>
</dbReference>
<proteinExistence type="predicted"/>
<dbReference type="PANTHER" id="PTHR30136:SF24">
    <property type="entry name" value="HTH-TYPE TRANSCRIPTIONAL REPRESSOR ALLR"/>
    <property type="match status" value="1"/>
</dbReference>
<organism evidence="1 2">
    <name type="scientific">Streptomyces luteosporeus</name>
    <dbReference type="NCBI Taxonomy" id="173856"/>
    <lineage>
        <taxon>Bacteria</taxon>
        <taxon>Bacillati</taxon>
        <taxon>Actinomycetota</taxon>
        <taxon>Actinomycetes</taxon>
        <taxon>Kitasatosporales</taxon>
        <taxon>Streptomycetaceae</taxon>
        <taxon>Streptomyces</taxon>
    </lineage>
</organism>
<dbReference type="InterPro" id="IPR050707">
    <property type="entry name" value="HTH_MetabolicPath_Reg"/>
</dbReference>
<evidence type="ECO:0008006" key="3">
    <source>
        <dbReference type="Google" id="ProtNLM"/>
    </source>
</evidence>
<evidence type="ECO:0000313" key="2">
    <source>
        <dbReference type="Proteomes" id="UP001500886"/>
    </source>
</evidence>
<gene>
    <name evidence="1" type="ORF">GCM10010315_32500</name>
</gene>
<dbReference type="InterPro" id="IPR036388">
    <property type="entry name" value="WH-like_DNA-bd_sf"/>
</dbReference>
<dbReference type="EMBL" id="BAAASL010000011">
    <property type="protein sequence ID" value="GAA2717932.1"/>
    <property type="molecule type" value="Genomic_DNA"/>
</dbReference>
<sequence>MGRVPPSLGAMYRTRALVGRTAAVLRLLERHADDGVTGRFVTSTLNLPARTALELLLSLEAEGLIRRDPRSGAFRPARPAYACAPAADCNDLRACAMNWADRLAAHSGMSVRLAVPHPAGAQVVHHVFRPDNSPQRLATGQLCPPGGALARALAAPHDGRYVYAADPGDPGEASLATALPCPGPEPSAAALCVTGARRSLSPQTPGSAHYRTLLREAATAIRADLRTSPVPRPA</sequence>
<dbReference type="PANTHER" id="PTHR30136">
    <property type="entry name" value="HELIX-TURN-HELIX TRANSCRIPTIONAL REGULATOR, ICLR FAMILY"/>
    <property type="match status" value="1"/>
</dbReference>
<accession>A0ABN3TTN6</accession>
<evidence type="ECO:0000313" key="1">
    <source>
        <dbReference type="EMBL" id="GAA2717932.1"/>
    </source>
</evidence>
<protein>
    <recommendedName>
        <fullName evidence="3">HTH iclR-type domain-containing protein</fullName>
    </recommendedName>
</protein>
<dbReference type="Gene3D" id="1.10.10.10">
    <property type="entry name" value="Winged helix-like DNA-binding domain superfamily/Winged helix DNA-binding domain"/>
    <property type="match status" value="1"/>
</dbReference>